<dbReference type="KEGG" id="puv:PUV_16960"/>
<dbReference type="OrthoDB" id="1034328at2"/>
<dbReference type="PANTHER" id="PTHR23084">
    <property type="entry name" value="PHOSPHATIDYLINOSITOL-4-PHOSPHATE 5-KINASE RELATED"/>
    <property type="match status" value="1"/>
</dbReference>
<dbReference type="eggNOG" id="COG4642">
    <property type="taxonomic scope" value="Bacteria"/>
</dbReference>
<evidence type="ECO:0000313" key="2">
    <source>
        <dbReference type="Proteomes" id="UP000000495"/>
    </source>
</evidence>
<dbReference type="Gene3D" id="2.20.110.10">
    <property type="entry name" value="Histone H3 K4-specific methyltransferase SET7/9 N-terminal domain"/>
    <property type="match status" value="1"/>
</dbReference>
<dbReference type="PANTHER" id="PTHR23084:SF263">
    <property type="entry name" value="MORN REPEAT-CONTAINING PROTEIN 1"/>
    <property type="match status" value="1"/>
</dbReference>
<evidence type="ECO:0000313" key="1">
    <source>
        <dbReference type="EMBL" id="CCB86646.1"/>
    </source>
</evidence>
<reference evidence="1 2" key="2">
    <citation type="journal article" date="2011" name="Mol. Biol. Evol.">
        <title>Unity in variety--the pan-genome of the Chlamydiae.</title>
        <authorList>
            <person name="Collingro A."/>
            <person name="Tischler P."/>
            <person name="Weinmaier T."/>
            <person name="Penz T."/>
            <person name="Heinz E."/>
            <person name="Brunham R.C."/>
            <person name="Read T.D."/>
            <person name="Bavoil P.M."/>
            <person name="Sachse K."/>
            <person name="Kahane S."/>
            <person name="Friedman M.G."/>
            <person name="Rattei T."/>
            <person name="Myers G.S."/>
            <person name="Horn M."/>
        </authorList>
    </citation>
    <scope>NUCLEOTIDE SEQUENCE [LARGE SCALE GENOMIC DNA]</scope>
    <source>
        <strain evidence="2">UV7</strain>
    </source>
</reference>
<dbReference type="HOGENOM" id="CLU_623814_0_0_0"/>
<reference key="1">
    <citation type="journal article" date="2011" name="Mol. Biol. Evol.">
        <title>Unity in variety -- the pan-genome of the Chlamydiae.</title>
        <authorList>
            <person name="Collingro A."/>
            <person name="Tischler P."/>
            <person name="Weinmaier T."/>
            <person name="Penz T."/>
            <person name="Heinz E."/>
            <person name="Brunham R.C."/>
            <person name="Read T.D."/>
            <person name="Bavoil P.M."/>
            <person name="Sachse K."/>
            <person name="Kahane S."/>
            <person name="Friedman M.G."/>
            <person name="Rattei T."/>
            <person name="Myers G.S.A."/>
            <person name="Horn M."/>
        </authorList>
    </citation>
    <scope>NUCLEOTIDE SEQUENCE</scope>
    <source>
        <strain>UV7</strain>
    </source>
</reference>
<evidence type="ECO:0008006" key="3">
    <source>
        <dbReference type="Google" id="ProtNLM"/>
    </source>
</evidence>
<dbReference type="RefSeq" id="WP_013925126.1">
    <property type="nucleotide sequence ID" value="NC_015702.1"/>
</dbReference>
<sequence>MSISFPSFNFYSNQLAEKLPNSSGKRKKRIEFCPEDSSNRYLIAYDKIIRANVTPQLDFFARKRFFLIQISDTEYAKVNKNSFLKRFGISKETFKENNSKEKLAKLISSQIAQAESIHRIFGQLSPKQMSKLKSDYVMKELKDDAVFLGCEKNGLRTGHCLLKTSTGEKFEGTYVDGKVHGKAKMTTSQGDTYEYTYKNGAKHGKMKATLKNGTVFVGAHKDDVLVYAMISQYEKKAKGHVVRLVDGSYQITTPGGLSGIYRGTLDVWGRFQTGHINFGNGARFEGSFKDFDFLKGEFSLPSGESYKGDFDGSGNYAEGLMTFADGSSFEGKFFNNKPFLGIKQLPDGRVQDGQFRGGLFFYGKLTDNGVLVFEGRFNENEQFEKGTYYATDRTIYQGLFEGEHYTEGTISYPDGIKFIGKFSHSEPISGEMLFPPEHPQFVRFEGTLEDGKMQQGTLLFKDGYKYVGHITDEVFDR</sequence>
<dbReference type="EMBL" id="FR872580">
    <property type="protein sequence ID" value="CCB86646.1"/>
    <property type="molecule type" value="Genomic_DNA"/>
</dbReference>
<accession>F8L0B6</accession>
<name>F8L0B6_PARAV</name>
<dbReference type="Proteomes" id="UP000000495">
    <property type="component" value="Chromosome"/>
</dbReference>
<gene>
    <name evidence="1" type="ordered locus">PUV_16960</name>
</gene>
<dbReference type="SUPFAM" id="SSF82185">
    <property type="entry name" value="Histone H3 K4-specific methyltransferase SET7/9 N-terminal domain"/>
    <property type="match status" value="2"/>
</dbReference>
<keyword evidence="2" id="KW-1185">Reference proteome</keyword>
<protein>
    <recommendedName>
        <fullName evidence="3">MORN repeat protein</fullName>
    </recommendedName>
</protein>
<dbReference type="STRING" id="765952.PUV_16960"/>
<proteinExistence type="predicted"/>
<organism evidence="1 2">
    <name type="scientific">Parachlamydia acanthamoebae (strain UV7)</name>
    <dbReference type="NCBI Taxonomy" id="765952"/>
    <lineage>
        <taxon>Bacteria</taxon>
        <taxon>Pseudomonadati</taxon>
        <taxon>Chlamydiota</taxon>
        <taxon>Chlamydiia</taxon>
        <taxon>Parachlamydiales</taxon>
        <taxon>Parachlamydiaceae</taxon>
        <taxon>Parachlamydia</taxon>
    </lineage>
</organism>
<dbReference type="AlphaFoldDB" id="F8L0B6"/>